<dbReference type="PROSITE" id="PS50011">
    <property type="entry name" value="PROTEIN_KINASE_DOM"/>
    <property type="match status" value="1"/>
</dbReference>
<dbReference type="SUPFAM" id="SSF56112">
    <property type="entry name" value="Protein kinase-like (PK-like)"/>
    <property type="match status" value="1"/>
</dbReference>
<feature type="binding site" evidence="5">
    <location>
        <position position="46"/>
    </location>
    <ligand>
        <name>ATP</name>
        <dbReference type="ChEBI" id="CHEBI:30616"/>
    </ligand>
</feature>
<accession>A0AAU8J3W0</accession>
<dbReference type="AlphaFoldDB" id="A0AAU8J3W0"/>
<dbReference type="PROSITE" id="PS00108">
    <property type="entry name" value="PROTEIN_KINASE_ST"/>
    <property type="match status" value="1"/>
</dbReference>
<reference evidence="8" key="1">
    <citation type="submission" date="2024-06" db="EMBL/GenBank/DDBJ databases">
        <title>Streptomyces sp. strain HUAS MG91 genome sequences.</title>
        <authorList>
            <person name="Mo P."/>
        </authorList>
    </citation>
    <scope>NUCLEOTIDE SEQUENCE</scope>
    <source>
        <strain evidence="8">HUAS MG91</strain>
    </source>
</reference>
<protein>
    <submittedName>
        <fullName evidence="8">Serine/threonine-protein kinase</fullName>
        <ecNumber evidence="8">2.7.11.1</ecNumber>
    </submittedName>
</protein>
<feature type="domain" description="Protein kinase" evidence="7">
    <location>
        <begin position="18"/>
        <end position="277"/>
    </location>
</feature>
<dbReference type="Gene3D" id="3.30.200.20">
    <property type="entry name" value="Phosphorylase Kinase, domain 1"/>
    <property type="match status" value="1"/>
</dbReference>
<dbReference type="KEGG" id="stac:ABII15_36660"/>
<name>A0AAU8J3W0_9ACTN</name>
<feature type="compositionally biased region" description="Pro residues" evidence="6">
    <location>
        <begin position="363"/>
        <end position="372"/>
    </location>
</feature>
<dbReference type="RefSeq" id="WP_353946603.1">
    <property type="nucleotide sequence ID" value="NZ_CP159534.1"/>
</dbReference>
<dbReference type="CDD" id="cd14014">
    <property type="entry name" value="STKc_PknB_like"/>
    <property type="match status" value="1"/>
</dbReference>
<keyword evidence="2 5" id="KW-0547">Nucleotide-binding</keyword>
<evidence type="ECO:0000256" key="6">
    <source>
        <dbReference type="SAM" id="MobiDB-lite"/>
    </source>
</evidence>
<feature type="region of interest" description="Disordered" evidence="6">
    <location>
        <begin position="297"/>
        <end position="379"/>
    </location>
</feature>
<dbReference type="EMBL" id="CP159534">
    <property type="protein sequence ID" value="XCJ75168.1"/>
    <property type="molecule type" value="Genomic_DNA"/>
</dbReference>
<evidence type="ECO:0000256" key="5">
    <source>
        <dbReference type="PROSITE-ProRule" id="PRU10141"/>
    </source>
</evidence>
<evidence type="ECO:0000259" key="7">
    <source>
        <dbReference type="PROSITE" id="PS50011"/>
    </source>
</evidence>
<dbReference type="EC" id="2.7.11.1" evidence="8"/>
<feature type="compositionally biased region" description="Pro residues" evidence="6">
    <location>
        <begin position="328"/>
        <end position="341"/>
    </location>
</feature>
<dbReference type="GO" id="GO:0005524">
    <property type="term" value="F:ATP binding"/>
    <property type="evidence" value="ECO:0007669"/>
    <property type="project" value="UniProtKB-UniRule"/>
</dbReference>
<dbReference type="InterPro" id="IPR000719">
    <property type="entry name" value="Prot_kinase_dom"/>
</dbReference>
<organism evidence="8">
    <name type="scientific">Streptomyces tabacisoli</name>
    <dbReference type="NCBI Taxonomy" id="3156398"/>
    <lineage>
        <taxon>Bacteria</taxon>
        <taxon>Bacillati</taxon>
        <taxon>Actinomycetota</taxon>
        <taxon>Actinomycetes</taxon>
        <taxon>Kitasatosporales</taxon>
        <taxon>Streptomycetaceae</taxon>
        <taxon>Streptomyces</taxon>
    </lineage>
</organism>
<dbReference type="Pfam" id="PF00069">
    <property type="entry name" value="Pkinase"/>
    <property type="match status" value="1"/>
</dbReference>
<evidence type="ECO:0000313" key="8">
    <source>
        <dbReference type="EMBL" id="XCJ75168.1"/>
    </source>
</evidence>
<proteinExistence type="predicted"/>
<feature type="compositionally biased region" description="Pro residues" evidence="6">
    <location>
        <begin position="308"/>
        <end position="318"/>
    </location>
</feature>
<keyword evidence="1 8" id="KW-0808">Transferase</keyword>
<keyword evidence="3 8" id="KW-0418">Kinase</keyword>
<dbReference type="PANTHER" id="PTHR43289:SF34">
    <property type="entry name" value="SERINE_THREONINE-PROTEIN KINASE YBDM-RELATED"/>
    <property type="match status" value="1"/>
</dbReference>
<dbReference type="InterPro" id="IPR017441">
    <property type="entry name" value="Protein_kinase_ATP_BS"/>
</dbReference>
<evidence type="ECO:0000256" key="4">
    <source>
        <dbReference type="ARBA" id="ARBA00022840"/>
    </source>
</evidence>
<dbReference type="PRINTS" id="PR01217">
    <property type="entry name" value="PRICHEXTENSN"/>
</dbReference>
<dbReference type="SMART" id="SM00220">
    <property type="entry name" value="S_TKc"/>
    <property type="match status" value="1"/>
</dbReference>
<evidence type="ECO:0000256" key="2">
    <source>
        <dbReference type="ARBA" id="ARBA00022741"/>
    </source>
</evidence>
<keyword evidence="4 5" id="KW-0067">ATP-binding</keyword>
<dbReference type="PANTHER" id="PTHR43289">
    <property type="entry name" value="MITOGEN-ACTIVATED PROTEIN KINASE KINASE KINASE 20-RELATED"/>
    <property type="match status" value="1"/>
</dbReference>
<feature type="region of interest" description="Disordered" evidence="6">
    <location>
        <begin position="409"/>
        <end position="484"/>
    </location>
</feature>
<evidence type="ECO:0000256" key="1">
    <source>
        <dbReference type="ARBA" id="ARBA00022679"/>
    </source>
</evidence>
<dbReference type="PROSITE" id="PS00107">
    <property type="entry name" value="PROTEIN_KINASE_ATP"/>
    <property type="match status" value="1"/>
</dbReference>
<dbReference type="InterPro" id="IPR011009">
    <property type="entry name" value="Kinase-like_dom_sf"/>
</dbReference>
<dbReference type="InterPro" id="IPR008271">
    <property type="entry name" value="Ser/Thr_kinase_AS"/>
</dbReference>
<evidence type="ECO:0000256" key="3">
    <source>
        <dbReference type="ARBA" id="ARBA00022777"/>
    </source>
</evidence>
<sequence>MAGIQAVGAGDPEQIGPYRVVGRLGAGGMGRVYLARSKGGRAVAVKVVRPELAEDREFRARFAREVAAARRVNGVFTAGVVDADAEADPPWLATAYVPGLSLDTAVARHGAWEAAPVATLAAGLAEALEAIHAAGLVHRDLKPSNVLLAADGPRVIDFGISTATEASAITRTGVVIGTPGFMSPEQLTGERVGPASDVFALGAVLAFTASGSGPFGTGSAQGLMYRIVHGEPDLTPVPAGLRPLLARCLAKNPAARPRVGELLAELTDAAGAARTTLLFTSADWLPAAVAAGVREVRDGVSESRTGDTPPPPRTPPPYGASTVTGPRPQAPPVPATPPPAYTPTAFAGGPTGGFGPPTVTRPAPLPGDPGGPPRNTSRGRRAGVVAAALAGVLAIGLVAWQADAVFGGASDAGSSASPSPSYSDSSPSYSDTPSPSDSSLVVPASDSPSYSPSPSASDTTPYESPSDSASPSDSTETEDLSGQWDGSYLCNQGITGLSLTIEQHGDGTADAVFSFYPAPSNPGVPRGSFAMEGTYAGGVLTLRASRWINQPPDYAAVNLSATYDTSTPDHLDGLVYGANCTTFSTERS</sequence>
<feature type="compositionally biased region" description="Low complexity" evidence="6">
    <location>
        <begin position="409"/>
        <end position="474"/>
    </location>
</feature>
<dbReference type="Gene3D" id="1.10.510.10">
    <property type="entry name" value="Transferase(Phosphotransferase) domain 1"/>
    <property type="match status" value="1"/>
</dbReference>
<gene>
    <name evidence="8" type="ORF">ABII15_36660</name>
</gene>
<dbReference type="GO" id="GO:0004674">
    <property type="term" value="F:protein serine/threonine kinase activity"/>
    <property type="evidence" value="ECO:0007669"/>
    <property type="project" value="UniProtKB-EC"/>
</dbReference>